<dbReference type="AlphaFoldDB" id="K1TRK4"/>
<name>K1TRK4_9ZZZZ</name>
<dbReference type="InterPro" id="IPR027417">
    <property type="entry name" value="P-loop_NTPase"/>
</dbReference>
<comment type="caution">
    <text evidence="1">The sequence shown here is derived from an EMBL/GenBank/DDBJ whole genome shotgun (WGS) entry which is preliminary data.</text>
</comment>
<sequence>MTDIFLTRSDDILITDPEGEYYPLVEHLDGQVVKISTNSPHHINPLDINLIDDMEGENPISTKSDFIISLCELVVADKYGLTSEERSAIDKCTRRLYNDYLMNNPTKDNMPTLADLNKEFTAPDVINVLSRVHNSLEMYVTGSHNVFSYRTNIDISNRLVCFDIKELGSQLKKIA</sequence>
<dbReference type="Gene3D" id="3.40.50.300">
    <property type="entry name" value="P-loop containing nucleotide triphosphate hydrolases"/>
    <property type="match status" value="1"/>
</dbReference>
<dbReference type="Gene3D" id="1.10.8.730">
    <property type="match status" value="1"/>
</dbReference>
<feature type="non-terminal residue" evidence="1">
    <location>
        <position position="175"/>
    </location>
</feature>
<proteinExistence type="predicted"/>
<evidence type="ECO:0000313" key="1">
    <source>
        <dbReference type="EMBL" id="EKC75712.1"/>
    </source>
</evidence>
<accession>K1TRK4</accession>
<dbReference type="EMBL" id="AJWZ01000804">
    <property type="protein sequence ID" value="EKC75712.1"/>
    <property type="molecule type" value="Genomic_DNA"/>
</dbReference>
<protein>
    <submittedName>
        <fullName evidence="1">TraE protein</fullName>
    </submittedName>
</protein>
<gene>
    <name evidence="1" type="ORF">OBE_01225</name>
</gene>
<dbReference type="SUPFAM" id="SSF52540">
    <property type="entry name" value="P-loop containing nucleoside triphosphate hydrolases"/>
    <property type="match status" value="1"/>
</dbReference>
<organism evidence="1">
    <name type="scientific">human gut metagenome</name>
    <dbReference type="NCBI Taxonomy" id="408170"/>
    <lineage>
        <taxon>unclassified sequences</taxon>
        <taxon>metagenomes</taxon>
        <taxon>organismal metagenomes</taxon>
    </lineage>
</organism>
<reference evidence="1" key="1">
    <citation type="journal article" date="2013" name="Environ. Microbiol.">
        <title>Microbiota from the distal guts of lean and obese adolescents exhibit partial functional redundancy besides clear differences in community structure.</title>
        <authorList>
            <person name="Ferrer M."/>
            <person name="Ruiz A."/>
            <person name="Lanza F."/>
            <person name="Haange S.B."/>
            <person name="Oberbach A."/>
            <person name="Till H."/>
            <person name="Bargiela R."/>
            <person name="Campoy C."/>
            <person name="Segura M.T."/>
            <person name="Richter M."/>
            <person name="von Bergen M."/>
            <person name="Seifert J."/>
            <person name="Suarez A."/>
        </authorList>
    </citation>
    <scope>NUCLEOTIDE SEQUENCE</scope>
</reference>